<reference evidence="11" key="1">
    <citation type="submission" date="2016-06" db="EMBL/GenBank/DDBJ databases">
        <authorList>
            <person name="Varghese N."/>
        </authorList>
    </citation>
    <scope>NUCLEOTIDE SEQUENCE [LARGE SCALE GENOMIC DNA]</scope>
    <source>
        <strain evidence="11">DSM 45344</strain>
    </source>
</reference>
<proteinExistence type="inferred from homology"/>
<dbReference type="InterPro" id="IPR051393">
    <property type="entry name" value="ABC_transporter_permease"/>
</dbReference>
<feature type="transmembrane region" description="Helical" evidence="7">
    <location>
        <begin position="294"/>
        <end position="316"/>
    </location>
</feature>
<evidence type="ECO:0000313" key="11">
    <source>
        <dbReference type="Proteomes" id="UP000199393"/>
    </source>
</evidence>
<dbReference type="PATRIC" id="fig|307121.4.peg.5114"/>
<protein>
    <submittedName>
        <fullName evidence="10">Carbohydrate ABC transporter membrane protein 1, CUT1 family (TC 3.A.1.1.-)</fullName>
    </submittedName>
</protein>
<comment type="similarity">
    <text evidence="7">Belongs to the binding-protein-dependent transport system permease family.</text>
</comment>
<feature type="region of interest" description="Disordered" evidence="8">
    <location>
        <begin position="7"/>
        <end position="27"/>
    </location>
</feature>
<evidence type="ECO:0000256" key="2">
    <source>
        <dbReference type="ARBA" id="ARBA00022448"/>
    </source>
</evidence>
<keyword evidence="2 7" id="KW-0813">Transport</keyword>
<dbReference type="InterPro" id="IPR035906">
    <property type="entry name" value="MetI-like_sf"/>
</dbReference>
<dbReference type="AlphaFoldDB" id="A0A1C3NA31"/>
<feature type="transmembrane region" description="Helical" evidence="7">
    <location>
        <begin position="103"/>
        <end position="124"/>
    </location>
</feature>
<feature type="transmembrane region" description="Helical" evidence="7">
    <location>
        <begin position="243"/>
        <end position="265"/>
    </location>
</feature>
<feature type="transmembrane region" description="Helical" evidence="7">
    <location>
        <begin position="136"/>
        <end position="156"/>
    </location>
</feature>
<dbReference type="STRING" id="307121.GA0070620_5014"/>
<evidence type="ECO:0000259" key="9">
    <source>
        <dbReference type="PROSITE" id="PS50928"/>
    </source>
</evidence>
<comment type="subcellular location">
    <subcellularLocation>
        <location evidence="1 7">Cell membrane</location>
        <topology evidence="1 7">Multi-pass membrane protein</topology>
    </subcellularLocation>
</comment>
<organism evidence="10 11">
    <name type="scientific">Micromonospora krabiensis</name>
    <dbReference type="NCBI Taxonomy" id="307121"/>
    <lineage>
        <taxon>Bacteria</taxon>
        <taxon>Bacillati</taxon>
        <taxon>Actinomycetota</taxon>
        <taxon>Actinomycetes</taxon>
        <taxon>Micromonosporales</taxon>
        <taxon>Micromonosporaceae</taxon>
        <taxon>Micromonospora</taxon>
    </lineage>
</organism>
<evidence type="ECO:0000313" key="10">
    <source>
        <dbReference type="EMBL" id="SBV29442.1"/>
    </source>
</evidence>
<evidence type="ECO:0000256" key="3">
    <source>
        <dbReference type="ARBA" id="ARBA00022475"/>
    </source>
</evidence>
<dbReference type="PROSITE" id="PS50928">
    <property type="entry name" value="ABC_TM1"/>
    <property type="match status" value="1"/>
</dbReference>
<dbReference type="CDD" id="cd06261">
    <property type="entry name" value="TM_PBP2"/>
    <property type="match status" value="1"/>
</dbReference>
<evidence type="ECO:0000256" key="1">
    <source>
        <dbReference type="ARBA" id="ARBA00004651"/>
    </source>
</evidence>
<keyword evidence="3" id="KW-1003">Cell membrane</keyword>
<accession>A0A1C3NA31</accession>
<keyword evidence="5 7" id="KW-1133">Transmembrane helix</keyword>
<dbReference type="RefSeq" id="WP_091594752.1">
    <property type="nucleotide sequence ID" value="NZ_JBHRWG010000002.1"/>
</dbReference>
<dbReference type="PANTHER" id="PTHR30193">
    <property type="entry name" value="ABC TRANSPORTER PERMEASE PROTEIN"/>
    <property type="match status" value="1"/>
</dbReference>
<name>A0A1C3NA31_9ACTN</name>
<dbReference type="OrthoDB" id="9805974at2"/>
<feature type="transmembrane region" description="Helical" evidence="7">
    <location>
        <begin position="185"/>
        <end position="208"/>
    </location>
</feature>
<keyword evidence="6 7" id="KW-0472">Membrane</keyword>
<feature type="domain" description="ABC transmembrane type-1" evidence="9">
    <location>
        <begin position="99"/>
        <end position="312"/>
    </location>
</feature>
<gene>
    <name evidence="10" type="ORF">GA0070620_5014</name>
</gene>
<dbReference type="GO" id="GO:0055085">
    <property type="term" value="P:transmembrane transport"/>
    <property type="evidence" value="ECO:0007669"/>
    <property type="project" value="InterPro"/>
</dbReference>
<dbReference type="EMBL" id="LT598496">
    <property type="protein sequence ID" value="SBV29442.1"/>
    <property type="molecule type" value="Genomic_DNA"/>
</dbReference>
<evidence type="ECO:0000256" key="6">
    <source>
        <dbReference type="ARBA" id="ARBA00023136"/>
    </source>
</evidence>
<dbReference type="Gene3D" id="1.10.3720.10">
    <property type="entry name" value="MetI-like"/>
    <property type="match status" value="1"/>
</dbReference>
<dbReference type="PANTHER" id="PTHR30193:SF41">
    <property type="entry name" value="DIACETYLCHITOBIOSE UPTAKE SYSTEM PERMEASE PROTEIN NGCF"/>
    <property type="match status" value="1"/>
</dbReference>
<evidence type="ECO:0000256" key="7">
    <source>
        <dbReference type="RuleBase" id="RU363032"/>
    </source>
</evidence>
<evidence type="ECO:0000256" key="8">
    <source>
        <dbReference type="SAM" id="MobiDB-lite"/>
    </source>
</evidence>
<dbReference type="GO" id="GO:0005886">
    <property type="term" value="C:plasma membrane"/>
    <property type="evidence" value="ECO:0007669"/>
    <property type="project" value="UniProtKB-SubCell"/>
</dbReference>
<keyword evidence="4 7" id="KW-0812">Transmembrane</keyword>
<evidence type="ECO:0000256" key="5">
    <source>
        <dbReference type="ARBA" id="ARBA00022989"/>
    </source>
</evidence>
<dbReference type="SUPFAM" id="SSF161098">
    <property type="entry name" value="MetI-like"/>
    <property type="match status" value="1"/>
</dbReference>
<dbReference type="Pfam" id="PF00528">
    <property type="entry name" value="BPD_transp_1"/>
    <property type="match status" value="1"/>
</dbReference>
<feature type="transmembrane region" description="Helical" evidence="7">
    <location>
        <begin position="37"/>
        <end position="61"/>
    </location>
</feature>
<keyword evidence="11" id="KW-1185">Reference proteome</keyword>
<dbReference type="Proteomes" id="UP000199393">
    <property type="component" value="Chromosome I"/>
</dbReference>
<evidence type="ECO:0000256" key="4">
    <source>
        <dbReference type="ARBA" id="ARBA00022692"/>
    </source>
</evidence>
<sequence length="321" mass="35326">MADVIEVGAARGDAPPPAASAARRRTSANRTGRATPYLFLAPYLVLFGVFGLLPIVLGLWLSVHQWDFQLPNRPFVGLDNYKELFSSDSAVYGDWWQSIRATAIFTVLSVPLLVVVPLGLALLLNRSFPGRTFFRAVYFAPYVLGVAVIGLLWRFLLDANLGLVNRLLAVVGLPSDTPWVTDVPWAWVSLVGVTVWWTSGFNAVIYLAGLQDISPELYEAAKVDGANAWERFRNVTLPGLRPVLLFVMTTTVLASANVFGQSFLITQGAPGTETRTVVWYIVEQGLRNNDAGRAAAMSIVFALMLAVVSLANFRLFRYRED</sequence>
<dbReference type="InterPro" id="IPR000515">
    <property type="entry name" value="MetI-like"/>
</dbReference>